<evidence type="ECO:0000313" key="3">
    <source>
        <dbReference type="Proteomes" id="UP000615455"/>
    </source>
</evidence>
<comment type="caution">
    <text evidence="2">The sequence shown here is derived from an EMBL/GenBank/DDBJ whole genome shotgun (WGS) entry which is preliminary data.</text>
</comment>
<dbReference type="Pfam" id="PF06580">
    <property type="entry name" value="His_kinase"/>
    <property type="match status" value="1"/>
</dbReference>
<evidence type="ECO:0000313" key="2">
    <source>
        <dbReference type="EMBL" id="GGA01237.1"/>
    </source>
</evidence>
<dbReference type="InterPro" id="IPR010559">
    <property type="entry name" value="Sig_transdc_His_kin_internal"/>
</dbReference>
<dbReference type="EMBL" id="BMHE01000039">
    <property type="protein sequence ID" value="GGA01237.1"/>
    <property type="molecule type" value="Genomic_DNA"/>
</dbReference>
<feature type="domain" description="Signal transduction histidine kinase internal region" evidence="1">
    <location>
        <begin position="7"/>
        <end position="62"/>
    </location>
</feature>
<protein>
    <recommendedName>
        <fullName evidence="1">Signal transduction histidine kinase internal region domain-containing protein</fullName>
    </recommendedName>
</protein>
<dbReference type="InterPro" id="IPR051552">
    <property type="entry name" value="HptR"/>
</dbReference>
<accession>A0ABQ1F680</accession>
<reference evidence="3" key="1">
    <citation type="journal article" date="2019" name="Int. J. Syst. Evol. Microbiol.">
        <title>The Global Catalogue of Microorganisms (GCM) 10K type strain sequencing project: providing services to taxonomists for standard genome sequencing and annotation.</title>
        <authorList>
            <consortium name="The Broad Institute Genomics Platform"/>
            <consortium name="The Broad Institute Genome Sequencing Center for Infectious Disease"/>
            <person name="Wu L."/>
            <person name="Ma J."/>
        </authorList>
    </citation>
    <scope>NUCLEOTIDE SEQUENCE [LARGE SCALE GENOMIC DNA]</scope>
    <source>
        <strain evidence="3">CGMCC 1.15043</strain>
    </source>
</reference>
<organism evidence="2 3">
    <name type="scientific">Paenibacillus marchantiophytorum</name>
    <dbReference type="NCBI Taxonomy" id="1619310"/>
    <lineage>
        <taxon>Bacteria</taxon>
        <taxon>Bacillati</taxon>
        <taxon>Bacillota</taxon>
        <taxon>Bacilli</taxon>
        <taxon>Bacillales</taxon>
        <taxon>Paenibacillaceae</taxon>
        <taxon>Paenibacillus</taxon>
    </lineage>
</organism>
<dbReference type="Proteomes" id="UP000615455">
    <property type="component" value="Unassembled WGS sequence"/>
</dbReference>
<dbReference type="PANTHER" id="PTHR42713">
    <property type="entry name" value="HISTIDINE KINASE-RELATED"/>
    <property type="match status" value="1"/>
</dbReference>
<proteinExistence type="predicted"/>
<name>A0ABQ1F680_9BACL</name>
<dbReference type="PANTHER" id="PTHR42713:SF2">
    <property type="entry name" value="TWO-COMPONENT SENSOR KINASE YESM"/>
    <property type="match status" value="1"/>
</dbReference>
<sequence length="81" mass="9269">MFLEKEAQLHALQQQINPHFLYNTLESIKWMAFRQGANEIVEMTTALGQFFRGSISKKSGLVRMWDVSAALQNSLTVKLIL</sequence>
<evidence type="ECO:0000259" key="1">
    <source>
        <dbReference type="Pfam" id="PF06580"/>
    </source>
</evidence>
<keyword evidence="3" id="KW-1185">Reference proteome</keyword>
<gene>
    <name evidence="2" type="ORF">GCM10008018_54500</name>
</gene>